<name>A0A2S3QZ44_VIBVL</name>
<dbReference type="Pfam" id="PF03695">
    <property type="entry name" value="UPF0149"/>
    <property type="match status" value="1"/>
</dbReference>
<dbReference type="SUPFAM" id="SSF101327">
    <property type="entry name" value="YgfB-like"/>
    <property type="match status" value="1"/>
</dbReference>
<dbReference type="RefSeq" id="WP_011151175.1">
    <property type="nucleotide sequence ID" value="NZ_CBCSFK010000015.1"/>
</dbReference>
<reference evidence="3 6" key="1">
    <citation type="submission" date="2017-01" db="EMBL/GenBank/DDBJ databases">
        <title>Complete Genome Sequence of Vibrio vulnificus FORC_053.</title>
        <authorList>
            <consortium name="Food-borne Pathogen Omics Research Center"/>
            <person name="Chung H.Y."/>
            <person name="Na E.J."/>
            <person name="Song J.S."/>
            <person name="Kim H."/>
            <person name="Lee J.-H."/>
            <person name="Ryu S."/>
            <person name="Choi S.H."/>
        </authorList>
    </citation>
    <scope>NUCLEOTIDE SEQUENCE [LARGE SCALE GENOMIC DNA]</scope>
    <source>
        <strain evidence="3 6">FORC_053</strain>
    </source>
</reference>
<dbReference type="SMR" id="A0A2S3QZ44"/>
<dbReference type="Proteomes" id="UP000263418">
    <property type="component" value="Chromosome 1"/>
</dbReference>
<dbReference type="InterPro" id="IPR036255">
    <property type="entry name" value="YgfB-like_sf"/>
</dbReference>
<evidence type="ECO:0000256" key="2">
    <source>
        <dbReference type="HAMAP-Rule" id="MF_00346"/>
    </source>
</evidence>
<protein>
    <recommendedName>
        <fullName evidence="2">UPF0149 protein CRN52_18090</fullName>
    </recommendedName>
</protein>
<dbReference type="EMBL" id="CP019290">
    <property type="protein sequence ID" value="AXX58770.1"/>
    <property type="molecule type" value="Genomic_DNA"/>
</dbReference>
<proteinExistence type="inferred from homology"/>
<dbReference type="PANTHER" id="PTHR37528">
    <property type="entry name" value="UPF0149 PROTEIN YGFB"/>
    <property type="match status" value="1"/>
</dbReference>
<dbReference type="Gene3D" id="1.20.120.740">
    <property type="entry name" value="YgfB uncharacterised protein family UPF0149, PF03695"/>
    <property type="match status" value="1"/>
</dbReference>
<gene>
    <name evidence="4" type="ORF">CRN52_18090</name>
    <name evidence="3" type="ORF">FORC53_0431</name>
</gene>
<sequence>MSKNQLPSYQVVADEMKMATLAVTPAELHGLLAGMISGGLSQQDQSWQPMLFDYTNDGMGWPSAALEQAQALFNVTSAQLTSDEMVLNLLLPNAEGEEAIFALADALSDWVNHYISGLGLAGAALNKASEEAKEALADLEEMARLGVDEDDDLQEQAELLEQVIEHVKACALLIHAEFGAKTSSSETPTIH</sequence>
<dbReference type="Proteomes" id="UP000237466">
    <property type="component" value="Unassembled WGS sequence"/>
</dbReference>
<organism evidence="4 5">
    <name type="scientific">Vibrio vulnificus</name>
    <dbReference type="NCBI Taxonomy" id="672"/>
    <lineage>
        <taxon>Bacteria</taxon>
        <taxon>Pseudomonadati</taxon>
        <taxon>Pseudomonadota</taxon>
        <taxon>Gammaproteobacteria</taxon>
        <taxon>Vibrionales</taxon>
        <taxon>Vibrionaceae</taxon>
        <taxon>Vibrio</taxon>
    </lineage>
</organism>
<dbReference type="GO" id="GO:0005829">
    <property type="term" value="C:cytosol"/>
    <property type="evidence" value="ECO:0007669"/>
    <property type="project" value="TreeGrafter"/>
</dbReference>
<reference evidence="4 5" key="2">
    <citation type="journal article" date="2018" name="Front. Microbiol.">
        <title>Phylogeny of Vibrio vulnificus from the Analysis of the Core-Genome: Implications for Intra-Species Taxonomy.</title>
        <authorList>
            <person name="Roig F.J."/>
            <person name="Gonzalez-Candelas F."/>
            <person name="Sanjuan E."/>
            <person name="Fouz B."/>
            <person name="Feil E.J."/>
            <person name="Llorens C."/>
            <person name="Baker-Austin C."/>
            <person name="Oliver J.D."/>
            <person name="Danin-Poleg Y."/>
            <person name="Gibas C.J."/>
            <person name="Kashi Y."/>
            <person name="Gulig P.A."/>
            <person name="Morrison S.S."/>
            <person name="Amaro C."/>
        </authorList>
    </citation>
    <scope>NUCLEOTIDE SEQUENCE [LARGE SCALE GENOMIC DNA]</scope>
    <source>
        <strain evidence="4 5">CECT4608</strain>
    </source>
</reference>
<evidence type="ECO:0000313" key="5">
    <source>
        <dbReference type="Proteomes" id="UP000237466"/>
    </source>
</evidence>
<dbReference type="InterPro" id="IPR011978">
    <property type="entry name" value="YgfB-like"/>
</dbReference>
<dbReference type="NCBIfam" id="TIGR02292">
    <property type="entry name" value="ygfB_yecA"/>
    <property type="match status" value="1"/>
</dbReference>
<evidence type="ECO:0000313" key="6">
    <source>
        <dbReference type="Proteomes" id="UP000263418"/>
    </source>
</evidence>
<comment type="similarity">
    <text evidence="1 2">Belongs to the UPF0149 family.</text>
</comment>
<evidence type="ECO:0000313" key="3">
    <source>
        <dbReference type="EMBL" id="AXX58770.1"/>
    </source>
</evidence>
<evidence type="ECO:0000313" key="4">
    <source>
        <dbReference type="EMBL" id="POB44513.1"/>
    </source>
</evidence>
<accession>A0A2S3QZ44</accession>
<dbReference type="EMBL" id="PDGH01000124">
    <property type="protein sequence ID" value="POB44513.1"/>
    <property type="molecule type" value="Genomic_DNA"/>
</dbReference>
<dbReference type="NCBIfam" id="NF002477">
    <property type="entry name" value="PRK01736.1"/>
    <property type="match status" value="1"/>
</dbReference>
<dbReference type="PANTHER" id="PTHR37528:SF1">
    <property type="entry name" value="UPF0149 PROTEIN YGFB"/>
    <property type="match status" value="1"/>
</dbReference>
<dbReference type="HAMAP" id="MF_00346">
    <property type="entry name" value="UPF0149"/>
    <property type="match status" value="1"/>
</dbReference>
<dbReference type="AlphaFoldDB" id="A0A2S3QZ44"/>
<evidence type="ECO:0000256" key="1">
    <source>
        <dbReference type="ARBA" id="ARBA00038308"/>
    </source>
</evidence>